<dbReference type="STRING" id="33903.AQJ43_02740"/>
<feature type="domain" description="EF-hand" evidence="3">
    <location>
        <begin position="220"/>
        <end position="242"/>
    </location>
</feature>
<feature type="transmembrane region" description="Helical" evidence="2">
    <location>
        <begin position="108"/>
        <end position="132"/>
    </location>
</feature>
<name>A0A4D4MWN8_STRAX</name>
<feature type="compositionally biased region" description="Polar residues" evidence="1">
    <location>
        <begin position="405"/>
        <end position="419"/>
    </location>
</feature>
<evidence type="ECO:0000256" key="1">
    <source>
        <dbReference type="SAM" id="MobiDB-lite"/>
    </source>
</evidence>
<feature type="transmembrane region" description="Helical" evidence="2">
    <location>
        <begin position="138"/>
        <end position="160"/>
    </location>
</feature>
<evidence type="ECO:0000256" key="2">
    <source>
        <dbReference type="SAM" id="Phobius"/>
    </source>
</evidence>
<feature type="transmembrane region" description="Helical" evidence="2">
    <location>
        <begin position="55"/>
        <end position="76"/>
    </location>
</feature>
<reference evidence="4 5" key="1">
    <citation type="submission" date="2019-04" db="EMBL/GenBank/DDBJ databases">
        <title>Draft genome sequences of Streptomyces avermitilis ATCC 31267.</title>
        <authorList>
            <person name="Komaki H."/>
            <person name="Tamura T."/>
            <person name="Hosoyama A."/>
        </authorList>
    </citation>
    <scope>NUCLEOTIDE SEQUENCE [LARGE SCALE GENOMIC DNA]</scope>
    <source>
        <strain evidence="4 5">ATCC 31267</strain>
    </source>
</reference>
<dbReference type="AlphaFoldDB" id="A0A4D4MWN8"/>
<keyword evidence="2" id="KW-0812">Transmembrane</keyword>
<comment type="caution">
    <text evidence="4">The sequence shown here is derived from an EMBL/GenBank/DDBJ whole genome shotgun (WGS) entry which is preliminary data.</text>
</comment>
<organism evidence="4 5">
    <name type="scientific">Streptomyces avermitilis</name>
    <dbReference type="NCBI Taxonomy" id="33903"/>
    <lineage>
        <taxon>Bacteria</taxon>
        <taxon>Bacillati</taxon>
        <taxon>Actinomycetota</taxon>
        <taxon>Actinomycetes</taxon>
        <taxon>Kitasatosporales</taxon>
        <taxon>Streptomycetaceae</taxon>
        <taxon>Streptomyces</taxon>
    </lineage>
</organism>
<sequence>MIGAFWLTTLADLKPFVAALLPLQILWLLRRPEVARVSAPVLVVVLLLQRPGLPWVWSGPAVLLLIATWVAAAVRLHARGRQRERALAAAGGVTAGVPGADRRLERGAFLIGLGGVLTVLGAVLVVTSGLWQSGDDRLGSATVGCFVAGLGVTALASGVLGRRRAAALGRAPAPVLRVLVRDDAAADTEVFAADDVGALRPLFTVSLLDMDDDEDEDEDDVDGDGVVDEEELAALLKGLDTDVPGPLREAVLYGAPYDGAEVVVVSAAQEAGDPPLVERSTGPVRPLPEGAARRRIAAGKAKAGREARRQAVYEERRAVAVLAAVRDGGGRPGGGARGGWTGSPSWPSCCGAVTRSPVRAGSGGTSSVPDWVFSGCACCPATSRGGSPPTRPGCGSAGWAAPGTSPGTTYASSSARAPN</sequence>
<proteinExistence type="predicted"/>
<dbReference type="PROSITE" id="PS50222">
    <property type="entry name" value="EF_HAND_2"/>
    <property type="match status" value="1"/>
</dbReference>
<keyword evidence="2" id="KW-0472">Membrane</keyword>
<accession>A0A4D4MWN8</accession>
<dbReference type="PROSITE" id="PS00018">
    <property type="entry name" value="EF_HAND_1"/>
    <property type="match status" value="1"/>
</dbReference>
<protein>
    <recommendedName>
        <fullName evidence="3">EF-hand domain-containing protein</fullName>
    </recommendedName>
</protein>
<dbReference type="EMBL" id="BJHY01000001">
    <property type="protein sequence ID" value="GDY76601.1"/>
    <property type="molecule type" value="Genomic_DNA"/>
</dbReference>
<feature type="region of interest" description="Disordered" evidence="1">
    <location>
        <begin position="382"/>
        <end position="419"/>
    </location>
</feature>
<evidence type="ECO:0000259" key="3">
    <source>
        <dbReference type="PROSITE" id="PS50222"/>
    </source>
</evidence>
<dbReference type="InterPro" id="IPR018247">
    <property type="entry name" value="EF_Hand_1_Ca_BS"/>
</dbReference>
<dbReference type="InterPro" id="IPR002048">
    <property type="entry name" value="EF_hand_dom"/>
</dbReference>
<evidence type="ECO:0000313" key="4">
    <source>
        <dbReference type="EMBL" id="GDY76601.1"/>
    </source>
</evidence>
<evidence type="ECO:0000313" key="5">
    <source>
        <dbReference type="Proteomes" id="UP000299211"/>
    </source>
</evidence>
<gene>
    <name evidence="4" type="ORF">SAV31267_060860</name>
</gene>
<dbReference type="Proteomes" id="UP000299211">
    <property type="component" value="Unassembled WGS sequence"/>
</dbReference>
<dbReference type="GO" id="GO:0005509">
    <property type="term" value="F:calcium ion binding"/>
    <property type="evidence" value="ECO:0007669"/>
    <property type="project" value="InterPro"/>
</dbReference>
<keyword evidence="2" id="KW-1133">Transmembrane helix</keyword>